<evidence type="ECO:0000256" key="1">
    <source>
        <dbReference type="SAM" id="MobiDB-lite"/>
    </source>
</evidence>
<accession>A0A4Y5TWZ1</accession>
<reference evidence="2 3" key="1">
    <citation type="submission" date="2019-04" db="EMBL/GenBank/DDBJ databases">
        <title>Nine Novel Phages from a Plateau Lake in Southwest China Provide Insights into Aeromonas Phage Diversity.</title>
        <authorList>
            <person name="Xiao W."/>
        </authorList>
    </citation>
    <scope>NUCLEOTIDE SEQUENCE [LARGE SCALE GENOMIC DNA]</scope>
</reference>
<protein>
    <submittedName>
        <fullName evidence="2">Putative tail-fiber protein</fullName>
    </submittedName>
</protein>
<gene>
    <name evidence="2" type="ORF">2D05_081</name>
</gene>
<sequence>MSVTEPGKIITPWAQSGLKNPIPPAANPATGRAGFDQGFSAINMTAKEAGGIPHLAKTSTAFSTK</sequence>
<name>A0A4Y5TWZ1_9CAUD</name>
<proteinExistence type="predicted"/>
<dbReference type="EMBL" id="MK804891">
    <property type="protein sequence ID" value="QDB73912.1"/>
    <property type="molecule type" value="Genomic_DNA"/>
</dbReference>
<evidence type="ECO:0000313" key="3">
    <source>
        <dbReference type="Proteomes" id="UP000318122"/>
    </source>
</evidence>
<evidence type="ECO:0000313" key="2">
    <source>
        <dbReference type="EMBL" id="QDB73912.1"/>
    </source>
</evidence>
<organism evidence="2 3">
    <name type="scientific">Aeromonas phage 2_D05</name>
    <dbReference type="NCBI Taxonomy" id="2588098"/>
    <lineage>
        <taxon>Viruses</taxon>
        <taxon>Duplodnaviria</taxon>
        <taxon>Heunggongvirae</taxon>
        <taxon>Uroviricota</taxon>
        <taxon>Caudoviricetes</taxon>
        <taxon>Kunmingvirus</taxon>
        <taxon>Kunmingvirus kv2D05</taxon>
    </lineage>
</organism>
<keyword evidence="3" id="KW-1185">Reference proteome</keyword>
<feature type="region of interest" description="Disordered" evidence="1">
    <location>
        <begin position="1"/>
        <end position="31"/>
    </location>
</feature>
<dbReference type="Proteomes" id="UP000318122">
    <property type="component" value="Segment"/>
</dbReference>